<sequence length="133" mass="14556">MSQHPISFPGLTSPNGRPAGVRAFTPVGELAARELSKSGGSLNSVANGRLIRISMGSNDWDVTAPWQGRELVGWNKRYSNWDKMITVTFYVDLSSSQAKLPTFTLSLKPPLTDEEVANAADTYMLLLNLARTE</sequence>
<evidence type="ECO:0000256" key="1">
    <source>
        <dbReference type="SAM" id="MobiDB-lite"/>
    </source>
</evidence>
<feature type="compositionally biased region" description="Polar residues" evidence="1">
    <location>
        <begin position="1"/>
        <end position="15"/>
    </location>
</feature>
<reference evidence="3" key="1">
    <citation type="submission" date="2020-05" db="EMBL/GenBank/DDBJ databases">
        <authorList>
            <person name="Chiriac C."/>
            <person name="Salcher M."/>
            <person name="Ghai R."/>
            <person name="Kavagutti S V."/>
        </authorList>
    </citation>
    <scope>NUCLEOTIDE SEQUENCE</scope>
</reference>
<evidence type="ECO:0000313" key="2">
    <source>
        <dbReference type="EMBL" id="CAB4241126.1"/>
    </source>
</evidence>
<feature type="region of interest" description="Disordered" evidence="1">
    <location>
        <begin position="1"/>
        <end position="20"/>
    </location>
</feature>
<name>A0A6J7WQN8_9CAUD</name>
<gene>
    <name evidence="3" type="ORF">UFOVP228_28</name>
    <name evidence="2" type="ORF">UFOVP47_74</name>
</gene>
<proteinExistence type="predicted"/>
<dbReference type="EMBL" id="LR798273">
    <property type="protein sequence ID" value="CAB5219128.1"/>
    <property type="molecule type" value="Genomic_DNA"/>
</dbReference>
<evidence type="ECO:0000313" key="3">
    <source>
        <dbReference type="EMBL" id="CAB5219128.1"/>
    </source>
</evidence>
<dbReference type="EMBL" id="LR797820">
    <property type="protein sequence ID" value="CAB4241126.1"/>
    <property type="molecule type" value="Genomic_DNA"/>
</dbReference>
<accession>A0A6J7WQN8</accession>
<organism evidence="3">
    <name type="scientific">uncultured Caudovirales phage</name>
    <dbReference type="NCBI Taxonomy" id="2100421"/>
    <lineage>
        <taxon>Viruses</taxon>
        <taxon>Duplodnaviria</taxon>
        <taxon>Heunggongvirae</taxon>
        <taxon>Uroviricota</taxon>
        <taxon>Caudoviricetes</taxon>
        <taxon>Peduoviridae</taxon>
        <taxon>Maltschvirus</taxon>
        <taxon>Maltschvirus maltsch</taxon>
    </lineage>
</organism>
<protein>
    <submittedName>
        <fullName evidence="3">Uncharacterized protein</fullName>
    </submittedName>
</protein>